<evidence type="ECO:0000259" key="2">
    <source>
        <dbReference type="Pfam" id="PF18433"/>
    </source>
</evidence>
<dbReference type="InterPro" id="IPR041651">
    <property type="entry name" value="DUF5610"/>
</dbReference>
<evidence type="ECO:0000313" key="3">
    <source>
        <dbReference type="EMBL" id="OGG48048.1"/>
    </source>
</evidence>
<dbReference type="Gene3D" id="1.10.132.90">
    <property type="match status" value="1"/>
</dbReference>
<accession>A0A1F6CFZ1</accession>
<protein>
    <recommendedName>
        <fullName evidence="2">DUF5610 domain-containing protein</fullName>
    </recommendedName>
</protein>
<evidence type="ECO:0000256" key="1">
    <source>
        <dbReference type="SAM" id="MobiDB-lite"/>
    </source>
</evidence>
<name>A0A1F6CFZ1_HANXR</name>
<dbReference type="EMBL" id="MFKF01000259">
    <property type="protein sequence ID" value="OGG48048.1"/>
    <property type="molecule type" value="Genomic_DNA"/>
</dbReference>
<sequence length="263" mass="27980">MSVNATAQNLQTQNLLLARYAAVRRTKTVEVSRADGEDEQTSRAQAKFEASYASLGIRVSEGREGGATSSGDAVLLSLSASATGVQVSGDGQGRAASVDSVQIDLSVNMTIGDANKILRDRLADRINEAFKQAGVEVDIREVEKQNLDTSPEATAKRIVDFATGFLGVYAENHADQDGEGRLEGFMSLIRDAIDQGFSDARDILKGIADISGPISDAIDRTYELTQKGLDDFHKKQLDFITKKQGGESGGHSEAPAADEVAAV</sequence>
<proteinExistence type="predicted"/>
<gene>
    <name evidence="3" type="ORF">A3F84_22490</name>
</gene>
<comment type="caution">
    <text evidence="3">The sequence shown here is derived from an EMBL/GenBank/DDBJ whole genome shotgun (WGS) entry which is preliminary data.</text>
</comment>
<organism evidence="3 4">
    <name type="scientific">Handelsmanbacteria sp. (strain RIFCSPLOWO2_12_FULL_64_10)</name>
    <dbReference type="NCBI Taxonomy" id="1817868"/>
    <lineage>
        <taxon>Bacteria</taxon>
        <taxon>Candidatus Handelsmaniibacteriota</taxon>
    </lineage>
</organism>
<feature type="domain" description="DUF5610" evidence="2">
    <location>
        <begin position="114"/>
        <end position="232"/>
    </location>
</feature>
<dbReference type="AlphaFoldDB" id="A0A1F6CFZ1"/>
<feature type="region of interest" description="Disordered" evidence="1">
    <location>
        <begin position="242"/>
        <end position="263"/>
    </location>
</feature>
<dbReference type="Pfam" id="PF18433">
    <property type="entry name" value="DUF5610"/>
    <property type="match status" value="1"/>
</dbReference>
<dbReference type="Proteomes" id="UP000178606">
    <property type="component" value="Unassembled WGS sequence"/>
</dbReference>
<reference evidence="3 4" key="1">
    <citation type="journal article" date="2016" name="Nat. Commun.">
        <title>Thousands of microbial genomes shed light on interconnected biogeochemical processes in an aquifer system.</title>
        <authorList>
            <person name="Anantharaman K."/>
            <person name="Brown C.T."/>
            <person name="Hug L.A."/>
            <person name="Sharon I."/>
            <person name="Castelle C.J."/>
            <person name="Probst A.J."/>
            <person name="Thomas B.C."/>
            <person name="Singh A."/>
            <person name="Wilkins M.J."/>
            <person name="Karaoz U."/>
            <person name="Brodie E.L."/>
            <person name="Williams K.H."/>
            <person name="Hubbard S.S."/>
            <person name="Banfield J.F."/>
        </authorList>
    </citation>
    <scope>NUCLEOTIDE SEQUENCE [LARGE SCALE GENOMIC DNA]</scope>
    <source>
        <strain evidence="4">RIFCSPLOWO2_12_FULL_64_10</strain>
    </source>
</reference>
<evidence type="ECO:0000313" key="4">
    <source>
        <dbReference type="Proteomes" id="UP000178606"/>
    </source>
</evidence>